<dbReference type="InterPro" id="IPR007484">
    <property type="entry name" value="Peptidase_M28"/>
</dbReference>
<sequence length="474" mass="51978">MDDRLVHQPTSITDTGTAPTAQEMMGWIADIVARGVRRPGYPADAWTERWAKERFEEFGLRDVRLEPVTTPIWRPRSASLTLWPADRSDQTITFTGHALPYSSPSEGVTAPLATVDGTAARGDEVKGRIAVQEIGFTRVPQKMMRQRSSGEYDPEQVFDGMTQTVAFDLARAMAFDSAIKGGAEAYVGLLTGVPWETSRYYWPIDARRRTVPAIWLSPADGERVKQLLATGAYEGRVISDATITEETTHNVIGVLPGASDHWVIVGSHHDGPFASAVEDGSGVAMVLAQAKFWASVPADRRPHNLLFMLTTGHMAGVAGTLDFIAKHRDLLSRTVLEVHLEHVARRCEYVDGAVVPTDDPEVRWWFTSAVPALEKLVGESIAAENVVRSFLMPPTSFERMPPTDGAYFYPEGVPLVQHTSVPAYLLDPEDTLDKVHEPSLVPITRAVARIVDGTRGLSPESFRNGDAPAAEGDR</sequence>
<evidence type="ECO:0000313" key="2">
    <source>
        <dbReference type="EMBL" id="BCB82731.1"/>
    </source>
</evidence>
<keyword evidence="3" id="KW-1185">Reference proteome</keyword>
<dbReference type="SUPFAM" id="SSF53187">
    <property type="entry name" value="Zn-dependent exopeptidases"/>
    <property type="match status" value="1"/>
</dbReference>
<name>A0A6F8Y9V1_9ACTN</name>
<reference evidence="2 3" key="2">
    <citation type="submission" date="2020-03" db="EMBL/GenBank/DDBJ databases">
        <authorList>
            <person name="Ichikawa N."/>
            <person name="Kimura A."/>
            <person name="Kitahashi Y."/>
            <person name="Uohara A."/>
        </authorList>
    </citation>
    <scope>NUCLEOTIDE SEQUENCE [LARGE SCALE GENOMIC DNA]</scope>
    <source>
        <strain evidence="2 3">NBRC 105367</strain>
    </source>
</reference>
<dbReference type="Gene3D" id="3.40.630.10">
    <property type="entry name" value="Zn peptidases"/>
    <property type="match status" value="1"/>
</dbReference>
<dbReference type="AlphaFoldDB" id="A0A6F8Y9V1"/>
<protein>
    <recommendedName>
        <fullName evidence="1">Peptidase M28 domain-containing protein</fullName>
    </recommendedName>
</protein>
<dbReference type="Gene3D" id="3.50.30.30">
    <property type="match status" value="1"/>
</dbReference>
<organism evidence="2 3">
    <name type="scientific">Phytohabitans suffuscus</name>
    <dbReference type="NCBI Taxonomy" id="624315"/>
    <lineage>
        <taxon>Bacteria</taxon>
        <taxon>Bacillati</taxon>
        <taxon>Actinomycetota</taxon>
        <taxon>Actinomycetes</taxon>
        <taxon>Micromonosporales</taxon>
        <taxon>Micromonosporaceae</taxon>
    </lineage>
</organism>
<dbReference type="EMBL" id="AP022871">
    <property type="protein sequence ID" value="BCB82731.1"/>
    <property type="molecule type" value="Genomic_DNA"/>
</dbReference>
<reference evidence="2 3" key="1">
    <citation type="submission" date="2020-03" db="EMBL/GenBank/DDBJ databases">
        <title>Whole genome shotgun sequence of Phytohabitans suffuscus NBRC 105367.</title>
        <authorList>
            <person name="Komaki H."/>
            <person name="Tamura T."/>
        </authorList>
    </citation>
    <scope>NUCLEOTIDE SEQUENCE [LARGE SCALE GENOMIC DNA]</scope>
    <source>
        <strain evidence="2 3">NBRC 105367</strain>
    </source>
</reference>
<evidence type="ECO:0000259" key="1">
    <source>
        <dbReference type="Pfam" id="PF04389"/>
    </source>
</evidence>
<proteinExistence type="predicted"/>
<feature type="domain" description="Peptidase M28" evidence="1">
    <location>
        <begin position="250"/>
        <end position="449"/>
    </location>
</feature>
<dbReference type="Proteomes" id="UP000503011">
    <property type="component" value="Chromosome"/>
</dbReference>
<accession>A0A6F8Y9V1</accession>
<gene>
    <name evidence="2" type="ORF">Psuf_000440</name>
</gene>
<dbReference type="Pfam" id="PF04389">
    <property type="entry name" value="Peptidase_M28"/>
    <property type="match status" value="1"/>
</dbReference>
<dbReference type="KEGG" id="psuu:Psuf_000440"/>
<evidence type="ECO:0000313" key="3">
    <source>
        <dbReference type="Proteomes" id="UP000503011"/>
    </source>
</evidence>
<dbReference type="RefSeq" id="WP_197945705.1">
    <property type="nucleotide sequence ID" value="NZ_AP022871.1"/>
</dbReference>